<dbReference type="PANTHER" id="PTHR43788:SF8">
    <property type="entry name" value="DNA-BINDING PROTEIN SMUBP-2"/>
    <property type="match status" value="1"/>
</dbReference>
<dbReference type="GO" id="GO:0006793">
    <property type="term" value="P:phosphorus metabolic process"/>
    <property type="evidence" value="ECO:0007669"/>
    <property type="project" value="UniProtKB-ARBA"/>
</dbReference>
<dbReference type="InterPro" id="IPR025202">
    <property type="entry name" value="PLD-like_dom"/>
</dbReference>
<dbReference type="Pfam" id="PF13086">
    <property type="entry name" value="AAA_11"/>
    <property type="match status" value="1"/>
</dbReference>
<reference evidence="8" key="1">
    <citation type="submission" date="2016-11" db="EMBL/GenBank/DDBJ databases">
        <authorList>
            <person name="Varghese N."/>
            <person name="Submissions S."/>
        </authorList>
    </citation>
    <scope>NUCLEOTIDE SEQUENCE [LARGE SCALE GENOMIC DNA]</scope>
    <source>
        <strain evidence="8">DSM 27370</strain>
    </source>
</reference>
<evidence type="ECO:0000256" key="2">
    <source>
        <dbReference type="ARBA" id="ARBA00022741"/>
    </source>
</evidence>
<evidence type="ECO:0000259" key="6">
    <source>
        <dbReference type="PROSITE" id="PS50035"/>
    </source>
</evidence>
<protein>
    <submittedName>
        <fullName evidence="7">Superfamily I DNA and/or RNA helicase</fullName>
    </submittedName>
</protein>
<dbReference type="Proteomes" id="UP000184480">
    <property type="component" value="Unassembled WGS sequence"/>
</dbReference>
<keyword evidence="4 7" id="KW-0347">Helicase</keyword>
<dbReference type="Pfam" id="PF13091">
    <property type="entry name" value="PLDc_2"/>
    <property type="match status" value="1"/>
</dbReference>
<dbReference type="GO" id="GO:0016787">
    <property type="term" value="F:hydrolase activity"/>
    <property type="evidence" value="ECO:0007669"/>
    <property type="project" value="UniProtKB-KW"/>
</dbReference>
<gene>
    <name evidence="7" type="ORF">SAMN05444362_101682</name>
</gene>
<sequence length="1226" mass="141141">MEHYKKITKYWRDSLVDKQFSQGKYKSSDLAKNFLLNDKNAFFRVNSKNVLQRLFSSEDNTVETSYIPFSFKKVTSHNKYEKDYRPEILFPVIFKVQVSEYGFIYPTDKPVIPRDLLLPLDKEDFFIGNMDDYDSFVTKNDIPAFEFSETSEWEKYYSESIESGYTKGLVAHLLEESVIDGKQAEEDHKKLVKLLLGKKNAKRKFLDIVSRYNGEWEKTIEDVLAGDPEFNKAIEPYITKWNDYLRYIDNLLDNVIESKEVFNHYEKTNSAYFTNGELDISSKITAVYEDIYTRDENPDLSLFRNYTTVEEGSEIPVIGSNNFFSKRLGHNNNKHPLADAQRTAVSALLGAQRGEILPVNGPPGTGKTTMLLSVVTCLWVENAVKETDPPVIIANSTNNQAVTNIIDAFAKDFSEGEGDFAGRWIDEVNSFGSYFVSSMRSAEARDKGYLTEDAVKEMETEDFYVKAKQSFLEKSEKAFHNKNITVEESVRRLHKLLLEKRSLLTDIEKTYENYHKSGTQISEILEIDYKNKDAVTDIGETLDEHQKDIEGIKDKWERYLASESLFLSALSFLPFVRKKRNLKAKVFAKGNGFSKHFDIDNLDAGRFIDKVNDKEAIILANIQKHDSFKEALNDYTHALNKLENNTDPNLAFIEIDKKADTKIRFEMFLVATHYWEGQWLLEMEKLLEKGHLNNTHWKYKNICENNWRRRMKITPCAVMTSYMLPNYFSFSRKIHDNLNKVDYLYDFIDLLIVDEAGQVSPEVAGAGFSLAKNALVIGDTKQIPPISKLTKSIDIGNLHKANLISKNQGTDKIDEAYKELQAKGIASDGGSVMKISQNRSKYYPEKKLERGLYLYEHRRCYDNIIAFCNELCYKGVLKPMRGEVMKDAILPSMGYLNIEGKCMNVSGSKQNELEAKVIAGWIISNYKKLREAYNGDEIKDIVAVVTPFREQSRKITEYLKESKDKSIKEELSQITVGTVHSLQGAERKVVLFSPAYSRHNKGSFIDNDRSMLNVSVSRAKDSFLVFGDMSLFNRQSVSLTGILARYLFENEINGLSYEYQYSRVFVRDDLVSKEHFPQILTNYEEHDEFLKKVFSEAARRIVIISPWIIYSTIEKNGYDKLLSGNTKVTIYTDEKFNTYTQNKPDKKKEEEFDLTLNKLNELGVDVKVKNNIHSKVVIKDNDTMCIGSFNWFSAQRGGLYCNTEHSIVYQSESAKDEIENILMQLV</sequence>
<evidence type="ECO:0000256" key="3">
    <source>
        <dbReference type="ARBA" id="ARBA00022801"/>
    </source>
</evidence>
<comment type="similarity">
    <text evidence="1">Belongs to the DNA2/NAM7 helicase family.</text>
</comment>
<accession>A0A1M4USC8</accession>
<feature type="domain" description="PLD phosphodiesterase" evidence="6">
    <location>
        <begin position="1168"/>
        <end position="1195"/>
    </location>
</feature>
<evidence type="ECO:0000256" key="5">
    <source>
        <dbReference type="ARBA" id="ARBA00022840"/>
    </source>
</evidence>
<dbReference type="InterPro" id="IPR047187">
    <property type="entry name" value="SF1_C_Upf1"/>
</dbReference>
<dbReference type="PANTHER" id="PTHR43788">
    <property type="entry name" value="DNA2/NAM7 HELICASE FAMILY MEMBER"/>
    <property type="match status" value="1"/>
</dbReference>
<dbReference type="Gene3D" id="3.40.50.300">
    <property type="entry name" value="P-loop containing nucleotide triphosphate hydrolases"/>
    <property type="match status" value="3"/>
</dbReference>
<evidence type="ECO:0000256" key="1">
    <source>
        <dbReference type="ARBA" id="ARBA00007913"/>
    </source>
</evidence>
<dbReference type="RefSeq" id="WP_062175801.1">
    <property type="nucleotide sequence ID" value="NZ_BBXL01000001.1"/>
</dbReference>
<organism evidence="7 8">
    <name type="scientific">Dysgonomonas macrotermitis</name>
    <dbReference type="NCBI Taxonomy" id="1346286"/>
    <lineage>
        <taxon>Bacteria</taxon>
        <taxon>Pseudomonadati</taxon>
        <taxon>Bacteroidota</taxon>
        <taxon>Bacteroidia</taxon>
        <taxon>Bacteroidales</taxon>
        <taxon>Dysgonomonadaceae</taxon>
        <taxon>Dysgonomonas</taxon>
    </lineage>
</organism>
<keyword evidence="2" id="KW-0547">Nucleotide-binding</keyword>
<evidence type="ECO:0000313" key="8">
    <source>
        <dbReference type="Proteomes" id="UP000184480"/>
    </source>
</evidence>
<dbReference type="GO" id="GO:0043139">
    <property type="term" value="F:5'-3' DNA helicase activity"/>
    <property type="evidence" value="ECO:0007669"/>
    <property type="project" value="TreeGrafter"/>
</dbReference>
<dbReference type="AlphaFoldDB" id="A0A1M4USC8"/>
<dbReference type="CDD" id="cd18808">
    <property type="entry name" value="SF1_C_Upf1"/>
    <property type="match status" value="1"/>
</dbReference>
<keyword evidence="3" id="KW-0378">Hydrolase</keyword>
<proteinExistence type="inferred from homology"/>
<dbReference type="InterPro" id="IPR050534">
    <property type="entry name" value="Coronavir_polyprotein_1ab"/>
</dbReference>
<evidence type="ECO:0000313" key="7">
    <source>
        <dbReference type="EMBL" id="SHE59642.1"/>
    </source>
</evidence>
<dbReference type="OrthoDB" id="9757917at2"/>
<evidence type="ECO:0000256" key="4">
    <source>
        <dbReference type="ARBA" id="ARBA00022806"/>
    </source>
</evidence>
<dbReference type="InterPro" id="IPR041677">
    <property type="entry name" value="DNA2/NAM7_AAA_11"/>
</dbReference>
<keyword evidence="5" id="KW-0067">ATP-binding</keyword>
<dbReference type="PROSITE" id="PS50035">
    <property type="entry name" value="PLD"/>
    <property type="match status" value="1"/>
</dbReference>
<dbReference type="InterPro" id="IPR041679">
    <property type="entry name" value="DNA2/NAM7-like_C"/>
</dbReference>
<dbReference type="InterPro" id="IPR027417">
    <property type="entry name" value="P-loop_NTPase"/>
</dbReference>
<dbReference type="InterPro" id="IPR001736">
    <property type="entry name" value="PLipase_D/transphosphatidylase"/>
</dbReference>
<dbReference type="Gene3D" id="3.30.870.10">
    <property type="entry name" value="Endonuclease Chain A"/>
    <property type="match status" value="1"/>
</dbReference>
<dbReference type="EMBL" id="FQUC01000001">
    <property type="protein sequence ID" value="SHE59642.1"/>
    <property type="molecule type" value="Genomic_DNA"/>
</dbReference>
<dbReference type="SUPFAM" id="SSF56024">
    <property type="entry name" value="Phospholipase D/nuclease"/>
    <property type="match status" value="1"/>
</dbReference>
<keyword evidence="8" id="KW-1185">Reference proteome</keyword>
<dbReference type="SUPFAM" id="SSF52540">
    <property type="entry name" value="P-loop containing nucleoside triphosphate hydrolases"/>
    <property type="match status" value="1"/>
</dbReference>
<name>A0A1M4USC8_9BACT</name>
<dbReference type="Pfam" id="PF13087">
    <property type="entry name" value="AAA_12"/>
    <property type="match status" value="1"/>
</dbReference>
<dbReference type="GO" id="GO:0005524">
    <property type="term" value="F:ATP binding"/>
    <property type="evidence" value="ECO:0007669"/>
    <property type="project" value="UniProtKB-KW"/>
</dbReference>
<dbReference type="STRING" id="1346286.SAMN05444362_101682"/>